<evidence type="ECO:0000313" key="1">
    <source>
        <dbReference type="EMBL" id="MET3544825.1"/>
    </source>
</evidence>
<comment type="caution">
    <text evidence="1">The sequence shown here is derived from an EMBL/GenBank/DDBJ whole genome shotgun (WGS) entry which is preliminary data.</text>
</comment>
<evidence type="ECO:0000313" key="2">
    <source>
        <dbReference type="Proteomes" id="UP001549098"/>
    </source>
</evidence>
<name>A0ABV2EZ96_9BACL</name>
<sequence>MTATLVSYLENNQDRAKIFTVGQFLEDHVTANWDVILTEKKARLEHAFAIAGEPSYGTYLNYLYQNIHSQLKDAGLRVSTRLPGDMEISREWGTNPEETDQYRCMWSTLYEHETDEPLGTIVTVLPHDHTQFRVPTKPPVFALAETTKEEVVATLSKRYAAFDFTNLPEFHVYIAQLRGRSKK</sequence>
<keyword evidence="2" id="KW-1185">Reference proteome</keyword>
<organism evidence="1 2">
    <name type="scientific">Paenibacillus favisporus</name>
    <dbReference type="NCBI Taxonomy" id="221028"/>
    <lineage>
        <taxon>Bacteria</taxon>
        <taxon>Bacillati</taxon>
        <taxon>Bacillota</taxon>
        <taxon>Bacilli</taxon>
        <taxon>Bacillales</taxon>
        <taxon>Paenibacillaceae</taxon>
        <taxon>Paenibacillus</taxon>
    </lineage>
</organism>
<evidence type="ECO:0008006" key="3">
    <source>
        <dbReference type="Google" id="ProtNLM"/>
    </source>
</evidence>
<dbReference type="InterPro" id="IPR046064">
    <property type="entry name" value="DUF6022"/>
</dbReference>
<dbReference type="Proteomes" id="UP001549098">
    <property type="component" value="Unassembled WGS sequence"/>
</dbReference>
<dbReference type="EMBL" id="JBEPLV010000001">
    <property type="protein sequence ID" value="MET3544825.1"/>
    <property type="molecule type" value="Genomic_DNA"/>
</dbReference>
<dbReference type="RefSeq" id="WP_354495462.1">
    <property type="nucleotide sequence ID" value="NZ_JBEPLV010000001.1"/>
</dbReference>
<protein>
    <recommendedName>
        <fullName evidence="3">GNAT family N-acetyltransferase</fullName>
    </recommendedName>
</protein>
<gene>
    <name evidence="1" type="ORF">ABID47_001419</name>
</gene>
<dbReference type="Pfam" id="PF19486">
    <property type="entry name" value="DUF6022"/>
    <property type="match status" value="1"/>
</dbReference>
<reference evidence="1 2" key="1">
    <citation type="submission" date="2024-06" db="EMBL/GenBank/DDBJ databases">
        <title>Genomic Encyclopedia of Type Strains, Phase IV (KMG-IV): sequencing the most valuable type-strain genomes for metagenomic binning, comparative biology and taxonomic classification.</title>
        <authorList>
            <person name="Goeker M."/>
        </authorList>
    </citation>
    <scope>NUCLEOTIDE SEQUENCE [LARGE SCALE GENOMIC DNA]</scope>
    <source>
        <strain evidence="1 2">DSM 17253</strain>
    </source>
</reference>
<proteinExistence type="predicted"/>
<accession>A0ABV2EZ96</accession>